<dbReference type="PANTHER" id="PTHR44196">
    <property type="entry name" value="DEHYDROGENASE/REDUCTASE SDR FAMILY MEMBER 7B"/>
    <property type="match status" value="1"/>
</dbReference>
<reference evidence="3 4" key="1">
    <citation type="journal article" date="2016" name="Nat. Commun.">
        <title>Thousands of microbial genomes shed light on interconnected biogeochemical processes in an aquifer system.</title>
        <authorList>
            <person name="Anantharaman K."/>
            <person name="Brown C.T."/>
            <person name="Hug L.A."/>
            <person name="Sharon I."/>
            <person name="Castelle C.J."/>
            <person name="Probst A.J."/>
            <person name="Thomas B.C."/>
            <person name="Singh A."/>
            <person name="Wilkins M.J."/>
            <person name="Karaoz U."/>
            <person name="Brodie E.L."/>
            <person name="Williams K.H."/>
            <person name="Hubbard S.S."/>
            <person name="Banfield J.F."/>
        </authorList>
    </citation>
    <scope>NUCLEOTIDE SEQUENCE [LARGE SCALE GENOMIC DNA]</scope>
</reference>
<evidence type="ECO:0000313" key="3">
    <source>
        <dbReference type="EMBL" id="OGG12576.1"/>
    </source>
</evidence>
<dbReference type="Pfam" id="PF00106">
    <property type="entry name" value="adh_short"/>
    <property type="match status" value="1"/>
</dbReference>
<sequence length="244" mass="27044">MLTEQIIVITGAYGGVGEAIAKDLASRGANLCLTGKDGNKLERLKLSILQKRKNTYPHQHIECYPADLKEPPCIDAMAKELTAVHPKIHALIHTAGIIFSDVQIAASPQLEKEQLQINTEAPSHLTQLLLPSLADCQSIIIFINSSAGIREKEGFGKYSKSKSQLKQDADDLRKTINPRGIRVTSVYLGRTATPMQKRLHRESNQPYHPENLIQPDDIAHLITLLLTLPKTSEVTDIHVRPTKK</sequence>
<evidence type="ECO:0000256" key="2">
    <source>
        <dbReference type="ARBA" id="ARBA00023002"/>
    </source>
</evidence>
<dbReference type="AlphaFoldDB" id="A0A1F5ZJA9"/>
<gene>
    <name evidence="3" type="ORF">A3D77_04515</name>
</gene>
<dbReference type="SUPFAM" id="SSF51735">
    <property type="entry name" value="NAD(P)-binding Rossmann-fold domains"/>
    <property type="match status" value="1"/>
</dbReference>
<protein>
    <recommendedName>
        <fullName evidence="5">Short-chain dehydrogenase</fullName>
    </recommendedName>
</protein>
<dbReference type="EMBL" id="MFJL01000044">
    <property type="protein sequence ID" value="OGG12576.1"/>
    <property type="molecule type" value="Genomic_DNA"/>
</dbReference>
<dbReference type="InterPro" id="IPR002347">
    <property type="entry name" value="SDR_fam"/>
</dbReference>
<evidence type="ECO:0000313" key="4">
    <source>
        <dbReference type="Proteomes" id="UP000176923"/>
    </source>
</evidence>
<dbReference type="GO" id="GO:0016491">
    <property type="term" value="F:oxidoreductase activity"/>
    <property type="evidence" value="ECO:0007669"/>
    <property type="project" value="UniProtKB-KW"/>
</dbReference>
<dbReference type="Gene3D" id="3.40.50.720">
    <property type="entry name" value="NAD(P)-binding Rossmann-like Domain"/>
    <property type="match status" value="1"/>
</dbReference>
<dbReference type="STRING" id="1798382.A3D77_04515"/>
<dbReference type="InterPro" id="IPR036291">
    <property type="entry name" value="NAD(P)-bd_dom_sf"/>
</dbReference>
<dbReference type="Proteomes" id="UP000176923">
    <property type="component" value="Unassembled WGS sequence"/>
</dbReference>
<dbReference type="GO" id="GO:0016020">
    <property type="term" value="C:membrane"/>
    <property type="evidence" value="ECO:0007669"/>
    <property type="project" value="TreeGrafter"/>
</dbReference>
<organism evidence="3 4">
    <name type="scientific">Candidatus Gottesmanbacteria bacterium RIFCSPHIGHO2_02_FULL_39_11</name>
    <dbReference type="NCBI Taxonomy" id="1798382"/>
    <lineage>
        <taxon>Bacteria</taxon>
        <taxon>Candidatus Gottesmaniibacteriota</taxon>
    </lineage>
</organism>
<evidence type="ECO:0008006" key="5">
    <source>
        <dbReference type="Google" id="ProtNLM"/>
    </source>
</evidence>
<dbReference type="PRINTS" id="PR00081">
    <property type="entry name" value="GDHRDH"/>
</dbReference>
<keyword evidence="2" id="KW-0560">Oxidoreductase</keyword>
<accession>A0A1F5ZJA9</accession>
<name>A0A1F5ZJA9_9BACT</name>
<comment type="similarity">
    <text evidence="1">Belongs to the short-chain dehydrogenases/reductases (SDR) family.</text>
</comment>
<evidence type="ECO:0000256" key="1">
    <source>
        <dbReference type="ARBA" id="ARBA00006484"/>
    </source>
</evidence>
<proteinExistence type="inferred from homology"/>
<comment type="caution">
    <text evidence="3">The sequence shown here is derived from an EMBL/GenBank/DDBJ whole genome shotgun (WGS) entry which is preliminary data.</text>
</comment>
<dbReference type="PANTHER" id="PTHR44196:SF1">
    <property type="entry name" value="DEHYDROGENASE_REDUCTASE SDR FAMILY MEMBER 7B"/>
    <property type="match status" value="1"/>
</dbReference>